<dbReference type="EMBL" id="MCGQ01000033">
    <property type="protein sequence ID" value="OXY91004.1"/>
    <property type="molecule type" value="Genomic_DNA"/>
</dbReference>
<gene>
    <name evidence="9" type="ORF">BEK98_32330</name>
</gene>
<reference evidence="9 10" key="1">
    <citation type="submission" date="2016-07" db="EMBL/GenBank/DDBJ databases">
        <title>Draft genome of Streptomyces diastatochromogenes.</title>
        <authorList>
            <person name="Podduturi R."/>
            <person name="Lukassen M.B."/>
            <person name="Clausen N."/>
            <person name="Nielsen J.L."/>
            <person name="Jorgensen N.O."/>
        </authorList>
    </citation>
    <scope>NUCLEOTIDE SEQUENCE [LARGE SCALE GENOMIC DNA]</scope>
    <source>
        <strain evidence="9 10">DSM 40608</strain>
    </source>
</reference>
<evidence type="ECO:0000256" key="2">
    <source>
        <dbReference type="ARBA" id="ARBA00012150"/>
    </source>
</evidence>
<feature type="domain" description="Acylphosphatase-like" evidence="8">
    <location>
        <begin position="4"/>
        <end position="90"/>
    </location>
</feature>
<dbReference type="PROSITE" id="PS51160">
    <property type="entry name" value="ACYLPHOSPHATASE_3"/>
    <property type="match status" value="1"/>
</dbReference>
<proteinExistence type="inferred from homology"/>
<dbReference type="InterPro" id="IPR036046">
    <property type="entry name" value="Acylphosphatase-like_dom_sf"/>
</dbReference>
<evidence type="ECO:0000256" key="3">
    <source>
        <dbReference type="ARBA" id="ARBA00015991"/>
    </source>
</evidence>
<evidence type="ECO:0000259" key="8">
    <source>
        <dbReference type="PROSITE" id="PS51160"/>
    </source>
</evidence>
<evidence type="ECO:0000256" key="1">
    <source>
        <dbReference type="ARBA" id="ARBA00005614"/>
    </source>
</evidence>
<dbReference type="Gene3D" id="3.30.70.100">
    <property type="match status" value="1"/>
</dbReference>
<dbReference type="Pfam" id="PF00708">
    <property type="entry name" value="Acylphosphatase"/>
    <property type="match status" value="1"/>
</dbReference>
<evidence type="ECO:0000256" key="6">
    <source>
        <dbReference type="RuleBase" id="RU004168"/>
    </source>
</evidence>
<name>A0A233S5Y6_STRDA</name>
<accession>A0A233S5Y6</accession>
<keyword evidence="10" id="KW-1185">Reference proteome</keyword>
<dbReference type="PANTHER" id="PTHR47268">
    <property type="entry name" value="ACYLPHOSPHATASE"/>
    <property type="match status" value="1"/>
</dbReference>
<protein>
    <recommendedName>
        <fullName evidence="3 5">acylphosphatase</fullName>
        <ecNumber evidence="2 5">3.6.1.7</ecNumber>
    </recommendedName>
</protein>
<dbReference type="RefSeq" id="WP_094220415.1">
    <property type="nucleotide sequence ID" value="NZ_MCGQ01000033.1"/>
</dbReference>
<comment type="similarity">
    <text evidence="1 6">Belongs to the acylphosphatase family.</text>
</comment>
<feature type="active site" evidence="5">
    <location>
        <position position="19"/>
    </location>
</feature>
<keyword evidence="5" id="KW-0378">Hydrolase</keyword>
<dbReference type="EC" id="3.6.1.7" evidence="2 5"/>
<comment type="catalytic activity">
    <reaction evidence="4 5">
        <text>an acyl phosphate + H2O = a carboxylate + phosphate + H(+)</text>
        <dbReference type="Rhea" id="RHEA:14965"/>
        <dbReference type="ChEBI" id="CHEBI:15377"/>
        <dbReference type="ChEBI" id="CHEBI:15378"/>
        <dbReference type="ChEBI" id="CHEBI:29067"/>
        <dbReference type="ChEBI" id="CHEBI:43474"/>
        <dbReference type="ChEBI" id="CHEBI:59918"/>
        <dbReference type="EC" id="3.6.1.7"/>
    </reaction>
</comment>
<dbReference type="InterPro" id="IPR001792">
    <property type="entry name" value="Acylphosphatase-like_dom"/>
</dbReference>
<evidence type="ECO:0000313" key="10">
    <source>
        <dbReference type="Proteomes" id="UP000215483"/>
    </source>
</evidence>
<sequence>MTVRQHVHVSGRVQGVFYRDTCRRFAEERGVAGWVRNLYNGDVEAVFEGEPDDVAAMAHWAAKGPRSAQVTRCTGVTEEPEGLSGFHVLPDAPPGDDPRAG</sequence>
<evidence type="ECO:0000256" key="5">
    <source>
        <dbReference type="PROSITE-ProRule" id="PRU00520"/>
    </source>
</evidence>
<dbReference type="SUPFAM" id="SSF54975">
    <property type="entry name" value="Acylphosphatase/BLUF domain-like"/>
    <property type="match status" value="1"/>
</dbReference>
<comment type="caution">
    <text evidence="9">The sequence shown here is derived from an EMBL/GenBank/DDBJ whole genome shotgun (WGS) entry which is preliminary data.</text>
</comment>
<dbReference type="PRINTS" id="PR00112">
    <property type="entry name" value="ACYLPHPHTASE"/>
</dbReference>
<dbReference type="InterPro" id="IPR020456">
    <property type="entry name" value="Acylphosphatase"/>
</dbReference>
<dbReference type="Proteomes" id="UP000215483">
    <property type="component" value="Unassembled WGS sequence"/>
</dbReference>
<organism evidence="9 10">
    <name type="scientific">Streptomyces diastatochromogenes</name>
    <dbReference type="NCBI Taxonomy" id="42236"/>
    <lineage>
        <taxon>Bacteria</taxon>
        <taxon>Bacillati</taxon>
        <taxon>Actinomycetota</taxon>
        <taxon>Actinomycetes</taxon>
        <taxon>Kitasatosporales</taxon>
        <taxon>Streptomycetaceae</taxon>
        <taxon>Streptomyces</taxon>
    </lineage>
</organism>
<dbReference type="OrthoDB" id="3182027at2"/>
<evidence type="ECO:0000313" key="9">
    <source>
        <dbReference type="EMBL" id="OXY91004.1"/>
    </source>
</evidence>
<feature type="active site" evidence="5">
    <location>
        <position position="37"/>
    </location>
</feature>
<dbReference type="AlphaFoldDB" id="A0A233S5Y6"/>
<dbReference type="GO" id="GO:0003998">
    <property type="term" value="F:acylphosphatase activity"/>
    <property type="evidence" value="ECO:0007669"/>
    <property type="project" value="UniProtKB-EC"/>
</dbReference>
<feature type="region of interest" description="Disordered" evidence="7">
    <location>
        <begin position="79"/>
        <end position="101"/>
    </location>
</feature>
<dbReference type="InterPro" id="IPR017968">
    <property type="entry name" value="Acylphosphatase_CS"/>
</dbReference>
<evidence type="ECO:0000256" key="7">
    <source>
        <dbReference type="SAM" id="MobiDB-lite"/>
    </source>
</evidence>
<dbReference type="PANTHER" id="PTHR47268:SF4">
    <property type="entry name" value="ACYLPHOSPHATASE"/>
    <property type="match status" value="1"/>
</dbReference>
<evidence type="ECO:0000256" key="4">
    <source>
        <dbReference type="ARBA" id="ARBA00047645"/>
    </source>
</evidence>
<dbReference type="PROSITE" id="PS00151">
    <property type="entry name" value="ACYLPHOSPHATASE_2"/>
    <property type="match status" value="1"/>
</dbReference>